<organism evidence="1 2">
    <name type="scientific">phage Lak_Megaphage_RVC_AP1_GC26</name>
    <dbReference type="NCBI Taxonomy" id="3109224"/>
    <lineage>
        <taxon>Viruses</taxon>
        <taxon>Duplodnaviria</taxon>
        <taxon>Heunggongvirae</taxon>
        <taxon>Uroviricota</taxon>
        <taxon>Caudoviricetes</taxon>
        <taxon>Caudoviricetes code 15 clade</taxon>
    </lineage>
</organism>
<dbReference type="Proteomes" id="UP001346559">
    <property type="component" value="Segment"/>
</dbReference>
<protein>
    <submittedName>
        <fullName evidence="1">Uncharacterized protein</fullName>
    </submittedName>
</protein>
<keyword evidence="2" id="KW-1185">Reference proteome</keyword>
<accession>A0ABZ0Z6P3</accession>
<name>A0ABZ0Z6P3_9CAUD</name>
<dbReference type="EMBL" id="OR769218">
    <property type="protein sequence ID" value="WQJ54137.1"/>
    <property type="molecule type" value="Genomic_DNA"/>
</dbReference>
<evidence type="ECO:0000313" key="1">
    <source>
        <dbReference type="EMBL" id="WQJ54137.1"/>
    </source>
</evidence>
<proteinExistence type="predicted"/>
<sequence length="258" mass="30034">MKEKEIQTKELYPFVSDAIKKMDISLENIQWAHKIITNNTAGYLDDINKIQKYVEDIIDNACSVFREKITKELSLDDLLLYAQVAKTSQDFDNNKKRTSFFDKNVNVTDITSNKINSITGNSAFKAIEQDLFGNLINTPEIQKRHCNGRSAAKKVKDTIKLYDNLNDVPCPVGKQAVYRLAVYIPKRFNKVNSYKRSLIYGRIPTMYFISDNRDRDFIIARNNFTKLIRKKYYDALREYEEKYVPIGHDISMKKISVL</sequence>
<reference evidence="1 2" key="1">
    <citation type="submission" date="2023-11" db="EMBL/GenBank/DDBJ databases">
        <authorList>
            <person name="Cook R."/>
            <person name="Crisci M."/>
            <person name="Pye H."/>
            <person name="Adriaenssens E."/>
            <person name="Santini J."/>
        </authorList>
    </citation>
    <scope>NUCLEOTIDE SEQUENCE [LARGE SCALE GENOMIC DNA]</scope>
    <source>
        <strain evidence="1">Lak_Megaphage_RVC_AP1_GC26</strain>
    </source>
</reference>
<evidence type="ECO:0000313" key="2">
    <source>
        <dbReference type="Proteomes" id="UP001346559"/>
    </source>
</evidence>